<accession>A0AAW2BDY0</accession>
<dbReference type="EMBL" id="JAZDWU010000012">
    <property type="protein sequence ID" value="KAK9984230.1"/>
    <property type="molecule type" value="Genomic_DNA"/>
</dbReference>
<protein>
    <submittedName>
        <fullName evidence="1">Uncharacterized protein</fullName>
    </submittedName>
</protein>
<dbReference type="Proteomes" id="UP001459277">
    <property type="component" value="Unassembled WGS sequence"/>
</dbReference>
<reference evidence="1 2" key="1">
    <citation type="submission" date="2024-01" db="EMBL/GenBank/DDBJ databases">
        <title>A telomere-to-telomere, gap-free genome of sweet tea (Lithocarpus litseifolius).</title>
        <authorList>
            <person name="Zhou J."/>
        </authorList>
    </citation>
    <scope>NUCLEOTIDE SEQUENCE [LARGE SCALE GENOMIC DNA]</scope>
    <source>
        <strain evidence="1">Zhou-2022a</strain>
        <tissue evidence="1">Leaf</tissue>
    </source>
</reference>
<evidence type="ECO:0000313" key="2">
    <source>
        <dbReference type="Proteomes" id="UP001459277"/>
    </source>
</evidence>
<keyword evidence="2" id="KW-1185">Reference proteome</keyword>
<comment type="caution">
    <text evidence="1">The sequence shown here is derived from an EMBL/GenBank/DDBJ whole genome shotgun (WGS) entry which is preliminary data.</text>
</comment>
<evidence type="ECO:0000313" key="1">
    <source>
        <dbReference type="EMBL" id="KAK9984230.1"/>
    </source>
</evidence>
<dbReference type="AlphaFoldDB" id="A0AAW2BDY0"/>
<proteinExistence type="predicted"/>
<sequence length="79" mass="8584">MNIGYYKKGLMTCLSVATAISVPFGKVDRSVTVKLHSSPHPLDSKTLPSEACENETKELSRLMDREFCLVLCSSSSSAS</sequence>
<name>A0AAW2BDY0_9ROSI</name>
<organism evidence="1 2">
    <name type="scientific">Lithocarpus litseifolius</name>
    <dbReference type="NCBI Taxonomy" id="425828"/>
    <lineage>
        <taxon>Eukaryota</taxon>
        <taxon>Viridiplantae</taxon>
        <taxon>Streptophyta</taxon>
        <taxon>Embryophyta</taxon>
        <taxon>Tracheophyta</taxon>
        <taxon>Spermatophyta</taxon>
        <taxon>Magnoliopsida</taxon>
        <taxon>eudicotyledons</taxon>
        <taxon>Gunneridae</taxon>
        <taxon>Pentapetalae</taxon>
        <taxon>rosids</taxon>
        <taxon>fabids</taxon>
        <taxon>Fagales</taxon>
        <taxon>Fagaceae</taxon>
        <taxon>Lithocarpus</taxon>
    </lineage>
</organism>
<gene>
    <name evidence="1" type="ORF">SO802_033755</name>
</gene>